<evidence type="ECO:0000256" key="4">
    <source>
        <dbReference type="SAM" id="MobiDB-lite"/>
    </source>
</evidence>
<dbReference type="PROSITE" id="PS00798">
    <property type="entry name" value="ALDOKETO_REDUCTASE_1"/>
    <property type="match status" value="1"/>
</dbReference>
<evidence type="ECO:0000259" key="5">
    <source>
        <dbReference type="Pfam" id="PF00248"/>
    </source>
</evidence>
<evidence type="ECO:0000256" key="1">
    <source>
        <dbReference type="PIRSR" id="PIRSR000097-1"/>
    </source>
</evidence>
<dbReference type="Pfam" id="PF00248">
    <property type="entry name" value="Aldo_ket_red"/>
    <property type="match status" value="1"/>
</dbReference>
<evidence type="ECO:0000256" key="2">
    <source>
        <dbReference type="PIRSR" id="PIRSR000097-2"/>
    </source>
</evidence>
<dbReference type="SUPFAM" id="SSF51430">
    <property type="entry name" value="NAD(P)-linked oxidoreductase"/>
    <property type="match status" value="1"/>
</dbReference>
<dbReference type="AlphaFoldDB" id="A0A8W7P073"/>
<dbReference type="VEuPathDB" id="VectorBase:ACON2_035503"/>
<dbReference type="Gene3D" id="3.20.20.100">
    <property type="entry name" value="NADP-dependent oxidoreductase domain"/>
    <property type="match status" value="1"/>
</dbReference>
<dbReference type="InterPro" id="IPR020471">
    <property type="entry name" value="AKR"/>
</dbReference>
<feature type="domain" description="NADP-dependent oxidoreductase" evidence="5">
    <location>
        <begin position="30"/>
        <end position="284"/>
    </location>
</feature>
<feature type="region of interest" description="Disordered" evidence="4">
    <location>
        <begin position="159"/>
        <end position="182"/>
    </location>
</feature>
<organism evidence="6">
    <name type="scientific">Anopheles coluzzii</name>
    <name type="common">African malaria mosquito</name>
    <dbReference type="NCBI Taxonomy" id="1518534"/>
    <lineage>
        <taxon>Eukaryota</taxon>
        <taxon>Metazoa</taxon>
        <taxon>Ecdysozoa</taxon>
        <taxon>Arthropoda</taxon>
        <taxon>Hexapoda</taxon>
        <taxon>Insecta</taxon>
        <taxon>Pterygota</taxon>
        <taxon>Neoptera</taxon>
        <taxon>Endopterygota</taxon>
        <taxon>Diptera</taxon>
        <taxon>Nematocera</taxon>
        <taxon>Culicoidea</taxon>
        <taxon>Culicidae</taxon>
        <taxon>Anophelinae</taxon>
        <taxon>Anopheles</taxon>
    </lineage>
</organism>
<dbReference type="EnsemblMetazoa" id="ACOM023008-RA">
    <property type="protein sequence ID" value="ACOM023008-PA.1"/>
    <property type="gene ID" value="ACOM023008"/>
</dbReference>
<proteinExistence type="predicted"/>
<dbReference type="PANTHER" id="PTHR11732">
    <property type="entry name" value="ALDO/KETO REDUCTASE"/>
    <property type="match status" value="1"/>
</dbReference>
<dbReference type="InterPro" id="IPR036812">
    <property type="entry name" value="NAD(P)_OxRdtase_dom_sf"/>
</dbReference>
<evidence type="ECO:0000256" key="3">
    <source>
        <dbReference type="PIRSR" id="PIRSR000097-3"/>
    </source>
</evidence>
<accession>A0A8W7P073</accession>
<feature type="site" description="Lowers pKa of active site Tyr" evidence="3">
    <location>
        <position position="81"/>
    </location>
</feature>
<protein>
    <recommendedName>
        <fullName evidence="5">NADP-dependent oxidoreductase domain-containing protein</fullName>
    </recommendedName>
</protein>
<feature type="active site" description="Proton donor" evidence="1">
    <location>
        <position position="52"/>
    </location>
</feature>
<dbReference type="Proteomes" id="UP000075882">
    <property type="component" value="Unassembled WGS sequence"/>
</dbReference>
<reference evidence="6" key="1">
    <citation type="submission" date="2022-08" db="UniProtKB">
        <authorList>
            <consortium name="EnsemblMetazoa"/>
        </authorList>
    </citation>
    <scope>IDENTIFICATION</scope>
</reference>
<name>A0A8W7P073_ANOCL</name>
<sequence>MSTQVPTVRFSNGYEIPVVGYGTYLAQKGQCVELVKKAIDLGYRHIDTAFLYENEVEIGQAIRDKIAEGVIRREDVFVTTKLWNTFHDPQHVEEAFRRSFDMLDIGYIDLFLMHSPMGVQFSGYEYADMQPKDAAGNMLLSDVDYVETWKAMEKLVTAGGRRSNRAHSPDSDGEPVNNQVEANPGYDQRKLIAFCQARGITVTAYGPMGRPHRTTNGNRNALDDPKVLEIGRKYGKTGGQVILRYLIDIGTIPIPYSTNEERMRQNIDVCDFKLTGEEIEYLASFHSARTIPFLPLKSHKYYPFDLEF</sequence>
<feature type="binding site" evidence="2">
    <location>
        <position position="114"/>
    </location>
    <ligand>
        <name>substrate</name>
    </ligand>
</feature>
<dbReference type="GO" id="GO:0016491">
    <property type="term" value="F:oxidoreductase activity"/>
    <property type="evidence" value="ECO:0007669"/>
    <property type="project" value="InterPro"/>
</dbReference>
<dbReference type="PRINTS" id="PR00069">
    <property type="entry name" value="ALDKETRDTASE"/>
</dbReference>
<dbReference type="PIRSF" id="PIRSF000097">
    <property type="entry name" value="AKR"/>
    <property type="match status" value="1"/>
</dbReference>
<dbReference type="InterPro" id="IPR018170">
    <property type="entry name" value="Aldo/ket_reductase_CS"/>
</dbReference>
<dbReference type="InterPro" id="IPR023210">
    <property type="entry name" value="NADP_OxRdtase_dom"/>
</dbReference>
<evidence type="ECO:0000313" key="6">
    <source>
        <dbReference type="EnsemblMetazoa" id="ACOM023008-PA.1"/>
    </source>
</evidence>